<dbReference type="GO" id="GO:1905037">
    <property type="term" value="P:autophagosome organization"/>
    <property type="evidence" value="ECO:0007669"/>
    <property type="project" value="EnsemblFungi"/>
</dbReference>
<dbReference type="GO" id="GO:0042802">
    <property type="term" value="F:identical protein binding"/>
    <property type="evidence" value="ECO:0007669"/>
    <property type="project" value="EnsemblFungi"/>
</dbReference>
<evidence type="ECO:0000313" key="6">
    <source>
        <dbReference type="EMBL" id="SCU82003.1"/>
    </source>
</evidence>
<evidence type="ECO:0000256" key="3">
    <source>
        <dbReference type="ARBA" id="ARBA00023006"/>
    </source>
</evidence>
<keyword evidence="4" id="KW-0175">Coiled coil</keyword>
<keyword evidence="7" id="KW-1185">Reference proteome</keyword>
<dbReference type="GO" id="GO:0034045">
    <property type="term" value="C:phagophore assembly site membrane"/>
    <property type="evidence" value="ECO:0007669"/>
    <property type="project" value="UniProtKB-SubCell"/>
</dbReference>
<dbReference type="EMBL" id="LT598459">
    <property type="protein sequence ID" value="SCU82003.1"/>
    <property type="molecule type" value="Genomic_DNA"/>
</dbReference>
<keyword evidence="3" id="KW-0072">Autophagy</keyword>
<proteinExistence type="inferred from homology"/>
<evidence type="ECO:0000256" key="2">
    <source>
        <dbReference type="ARBA" id="ARBA00005331"/>
    </source>
</evidence>
<evidence type="ECO:0000313" key="7">
    <source>
        <dbReference type="Proteomes" id="UP000190274"/>
    </source>
</evidence>
<feature type="coiled-coil region" evidence="4">
    <location>
        <begin position="35"/>
        <end position="97"/>
    </location>
</feature>
<dbReference type="InterPro" id="IPR013923">
    <property type="entry name" value="Autophagy-rel_prot_16_dom"/>
</dbReference>
<gene>
    <name evidence="6" type="ORF">LADA_0C02410G</name>
</gene>
<dbReference type="Pfam" id="PF08614">
    <property type="entry name" value="ATG16"/>
    <property type="match status" value="1"/>
</dbReference>
<dbReference type="AlphaFoldDB" id="A0A1G4IXY7"/>
<dbReference type="GO" id="GO:0032258">
    <property type="term" value="P:cytoplasm to vacuole targeting by the Cvt pathway"/>
    <property type="evidence" value="ECO:0007669"/>
    <property type="project" value="EnsemblFungi"/>
</dbReference>
<dbReference type="Proteomes" id="UP000190274">
    <property type="component" value="Chromosome C"/>
</dbReference>
<feature type="domain" description="Autophagy-related protein 16" evidence="5">
    <location>
        <begin position="38"/>
        <end position="117"/>
    </location>
</feature>
<dbReference type="GO" id="GO:0019776">
    <property type="term" value="F:Atg8-family ligase activity"/>
    <property type="evidence" value="ECO:0007669"/>
    <property type="project" value="EnsemblFungi"/>
</dbReference>
<evidence type="ECO:0000256" key="1">
    <source>
        <dbReference type="ARBA" id="ARBA00004623"/>
    </source>
</evidence>
<protein>
    <submittedName>
        <fullName evidence="6">LADA_0C02410g1_1</fullName>
    </submittedName>
</protein>
<evidence type="ECO:0000256" key="4">
    <source>
        <dbReference type="SAM" id="Coils"/>
    </source>
</evidence>
<accession>A0A1G4IXY7</accession>
<reference evidence="7" key="1">
    <citation type="submission" date="2016-03" db="EMBL/GenBank/DDBJ databases">
        <authorList>
            <person name="Devillers H."/>
        </authorList>
    </citation>
    <scope>NUCLEOTIDE SEQUENCE [LARGE SCALE GENOMIC DNA]</scope>
</reference>
<name>A0A1G4IXY7_9SACH</name>
<dbReference type="Gene3D" id="1.20.5.170">
    <property type="match status" value="1"/>
</dbReference>
<dbReference type="GO" id="GO:0034727">
    <property type="term" value="P:piecemeal microautophagy of the nucleus"/>
    <property type="evidence" value="ECO:0007669"/>
    <property type="project" value="EnsemblFungi"/>
</dbReference>
<sequence>MNHTVLKGLQQRDVIEKNFIELFPEAIIVSDLDDQNDAELRLKALKKELELRDRQIEDYNATLRLKNKDAERLNDEIISLTIENNLLQERYDKMKAEHDHIVARWLHKAQQEADSMNERLR</sequence>
<dbReference type="STRING" id="1266660.A0A1G4IXY7"/>
<evidence type="ECO:0000259" key="5">
    <source>
        <dbReference type="Pfam" id="PF08614"/>
    </source>
</evidence>
<comment type="similarity">
    <text evidence="2">Belongs to the ATG16 family.</text>
</comment>
<dbReference type="GO" id="GO:0030674">
    <property type="term" value="F:protein-macromolecule adaptor activity"/>
    <property type="evidence" value="ECO:0007669"/>
    <property type="project" value="EnsemblFungi"/>
</dbReference>
<organism evidence="6 7">
    <name type="scientific">Lachancea dasiensis</name>
    <dbReference type="NCBI Taxonomy" id="1072105"/>
    <lineage>
        <taxon>Eukaryota</taxon>
        <taxon>Fungi</taxon>
        <taxon>Dikarya</taxon>
        <taxon>Ascomycota</taxon>
        <taxon>Saccharomycotina</taxon>
        <taxon>Saccharomycetes</taxon>
        <taxon>Saccharomycetales</taxon>
        <taxon>Saccharomycetaceae</taxon>
        <taxon>Lachancea</taxon>
    </lineage>
</organism>
<dbReference type="GO" id="GO:0120095">
    <property type="term" value="C:vacuole-isolation membrane contact site"/>
    <property type="evidence" value="ECO:0007669"/>
    <property type="project" value="EnsemblFungi"/>
</dbReference>
<dbReference type="GO" id="GO:0061908">
    <property type="term" value="C:phagophore"/>
    <property type="evidence" value="ECO:0007669"/>
    <property type="project" value="EnsemblFungi"/>
</dbReference>
<dbReference type="GO" id="GO:0034274">
    <property type="term" value="C:Atg12-Atg5-Atg16 complex"/>
    <property type="evidence" value="ECO:0007669"/>
    <property type="project" value="EnsemblFungi"/>
</dbReference>
<dbReference type="OrthoDB" id="8949486at2759"/>
<dbReference type="CDD" id="cd22887">
    <property type="entry name" value="Atg16_CCD"/>
    <property type="match status" value="1"/>
</dbReference>
<comment type="subcellular location">
    <subcellularLocation>
        <location evidence="1">Preautophagosomal structure membrane</location>
        <topology evidence="1">Peripheral membrane protein</topology>
    </subcellularLocation>
</comment>
<dbReference type="GO" id="GO:0000422">
    <property type="term" value="P:autophagy of mitochondrion"/>
    <property type="evidence" value="ECO:0007669"/>
    <property type="project" value="EnsemblFungi"/>
</dbReference>